<accession>A0A840EXH8</accession>
<feature type="compositionally biased region" description="Polar residues" evidence="1">
    <location>
        <begin position="1"/>
        <end position="10"/>
    </location>
</feature>
<proteinExistence type="predicted"/>
<keyword evidence="5" id="KW-1185">Reference proteome</keyword>
<dbReference type="Proteomes" id="UP000551501">
    <property type="component" value="Unassembled WGS sequence"/>
</dbReference>
<dbReference type="AlphaFoldDB" id="A0A840EXH8"/>
<evidence type="ECO:0008006" key="6">
    <source>
        <dbReference type="Google" id="ProtNLM"/>
    </source>
</evidence>
<gene>
    <name evidence="4" type="ORF">BKA16_004277</name>
</gene>
<dbReference type="PANTHER" id="PTHR40763">
    <property type="entry name" value="MEMBRANE PROTEIN-RELATED"/>
    <property type="match status" value="1"/>
</dbReference>
<evidence type="ECO:0000313" key="5">
    <source>
        <dbReference type="Proteomes" id="UP000551501"/>
    </source>
</evidence>
<dbReference type="InterPro" id="IPR012551">
    <property type="entry name" value="DUF1707_SHOCT-like"/>
</dbReference>
<dbReference type="InterPro" id="IPR024425">
    <property type="entry name" value="LiaF-like_C"/>
</dbReference>
<evidence type="ECO:0000313" key="4">
    <source>
        <dbReference type="EMBL" id="MBB4137725.1"/>
    </source>
</evidence>
<dbReference type="Pfam" id="PF09922">
    <property type="entry name" value="LiaF-like_C"/>
    <property type="match status" value="1"/>
</dbReference>
<name>A0A840EXH8_9ACTN</name>
<organism evidence="4 5">
    <name type="scientific">Gordonia humi</name>
    <dbReference type="NCBI Taxonomy" id="686429"/>
    <lineage>
        <taxon>Bacteria</taxon>
        <taxon>Bacillati</taxon>
        <taxon>Actinomycetota</taxon>
        <taxon>Actinomycetes</taxon>
        <taxon>Mycobacteriales</taxon>
        <taxon>Gordoniaceae</taxon>
        <taxon>Gordonia</taxon>
    </lineage>
</organism>
<protein>
    <recommendedName>
        <fullName evidence="6">Cell wall-active antibiotics response LiaF-like C-terminal domain-containing protein</fullName>
    </recommendedName>
</protein>
<evidence type="ECO:0000259" key="2">
    <source>
        <dbReference type="Pfam" id="PF08044"/>
    </source>
</evidence>
<feature type="region of interest" description="Disordered" evidence="1">
    <location>
        <begin position="1"/>
        <end position="25"/>
    </location>
</feature>
<feature type="domain" description="DUF1707" evidence="2">
    <location>
        <begin position="19"/>
        <end position="71"/>
    </location>
</feature>
<dbReference type="Pfam" id="PF08044">
    <property type="entry name" value="DUF1707"/>
    <property type="match status" value="1"/>
</dbReference>
<dbReference type="RefSeq" id="WP_183372549.1">
    <property type="nucleotide sequence ID" value="NZ_BAABHL010000001.1"/>
</dbReference>
<comment type="caution">
    <text evidence="4">The sequence shown here is derived from an EMBL/GenBank/DDBJ whole genome shotgun (WGS) entry which is preliminary data.</text>
</comment>
<sequence length="210" mass="21539">MNDGGSNSLPQPADDDAPVRASDRDRDRIHTILSSAMSAGALTPDEYSDRAGVAAAARTRGELEKLIVDLPLDQLDGVSLSKSTGRRTTVHTARSDAARSTAIGIFGGSVVGVGNVVASQLRAVACMGGVEIDLRKVEFAASTVTISCVALMGGVNITVPEDVEVQVSGIGIMGGFGHRSAGPGTPGAPTVRVEGVAIMGGVDVRRRPYE</sequence>
<dbReference type="EMBL" id="JACIFP010000001">
    <property type="protein sequence ID" value="MBB4137725.1"/>
    <property type="molecule type" value="Genomic_DNA"/>
</dbReference>
<evidence type="ECO:0000259" key="3">
    <source>
        <dbReference type="Pfam" id="PF09922"/>
    </source>
</evidence>
<evidence type="ECO:0000256" key="1">
    <source>
        <dbReference type="SAM" id="MobiDB-lite"/>
    </source>
</evidence>
<feature type="domain" description="Cell wall-active antibiotics response LiaF-like C-terminal" evidence="3">
    <location>
        <begin position="122"/>
        <end position="174"/>
    </location>
</feature>
<reference evidence="4 5" key="1">
    <citation type="submission" date="2020-08" db="EMBL/GenBank/DDBJ databases">
        <title>Sequencing the genomes of 1000 actinobacteria strains.</title>
        <authorList>
            <person name="Klenk H.-P."/>
        </authorList>
    </citation>
    <scope>NUCLEOTIDE SEQUENCE [LARGE SCALE GENOMIC DNA]</scope>
    <source>
        <strain evidence="4 5">DSM 45298</strain>
    </source>
</reference>
<dbReference type="PANTHER" id="PTHR40763:SF4">
    <property type="entry name" value="DUF1707 DOMAIN-CONTAINING PROTEIN"/>
    <property type="match status" value="1"/>
</dbReference>